<reference evidence="1 2" key="1">
    <citation type="submission" date="2008-04" db="EMBL/GenBank/DDBJ databases">
        <title>Draft genome sequence of Bacteroides coprocola (DSM 17136).</title>
        <authorList>
            <person name="Sudarsanam P."/>
            <person name="Ley R."/>
            <person name="Guruge J."/>
            <person name="Turnbaugh P.J."/>
            <person name="Mahowald M."/>
            <person name="Liep D."/>
            <person name="Gordon J."/>
        </authorList>
    </citation>
    <scope>NUCLEOTIDE SEQUENCE [LARGE SCALE GENOMIC DNA]</scope>
    <source>
        <strain evidence="1 2">DSM 17136</strain>
    </source>
</reference>
<accession>B3JP83</accession>
<evidence type="ECO:0008006" key="3">
    <source>
        <dbReference type="Google" id="ProtNLM"/>
    </source>
</evidence>
<dbReference type="RefSeq" id="WP_007562538.1">
    <property type="nucleotide sequence ID" value="NZ_DS981507.1"/>
</dbReference>
<dbReference type="GeneID" id="43185485"/>
<proteinExistence type="predicted"/>
<name>B3JP83_9BACT</name>
<evidence type="ECO:0000313" key="1">
    <source>
        <dbReference type="EMBL" id="EDU99314.1"/>
    </source>
</evidence>
<dbReference type="OrthoDB" id="1086600at2"/>
<dbReference type="Proteomes" id="UP000003146">
    <property type="component" value="Unassembled WGS sequence"/>
</dbReference>
<evidence type="ECO:0000313" key="2">
    <source>
        <dbReference type="Proteomes" id="UP000003146"/>
    </source>
</evidence>
<dbReference type="EMBL" id="ABIY02000120">
    <property type="protein sequence ID" value="EDU99314.1"/>
    <property type="molecule type" value="Genomic_DNA"/>
</dbReference>
<comment type="caution">
    <text evidence="1">The sequence shown here is derived from an EMBL/GenBank/DDBJ whole genome shotgun (WGS) entry which is preliminary data.</text>
</comment>
<organism evidence="1 2">
    <name type="scientific">Phocaeicola coprocola DSM 17136</name>
    <dbReference type="NCBI Taxonomy" id="470145"/>
    <lineage>
        <taxon>Bacteria</taxon>
        <taxon>Pseudomonadati</taxon>
        <taxon>Bacteroidota</taxon>
        <taxon>Bacteroidia</taxon>
        <taxon>Bacteroidales</taxon>
        <taxon>Bacteroidaceae</taxon>
        <taxon>Phocaeicola</taxon>
    </lineage>
</organism>
<dbReference type="eggNOG" id="ENOG5030W84">
    <property type="taxonomic scope" value="Bacteria"/>
</dbReference>
<sequence>MMEWENKLYQILLKEQEAEAVVDDWVERNIQSDLRLRRTKTKGHVVIETRDVMFARNIQVWHPSCQINIKDLK</sequence>
<protein>
    <recommendedName>
        <fullName evidence="3">RNA polymerase subunit sigma</fullName>
    </recommendedName>
</protein>
<dbReference type="STRING" id="470145.BACCOP_03750"/>
<dbReference type="AlphaFoldDB" id="B3JP83"/>
<reference evidence="1 2" key="2">
    <citation type="submission" date="2008-04" db="EMBL/GenBank/DDBJ databases">
        <authorList>
            <person name="Fulton L."/>
            <person name="Clifton S."/>
            <person name="Fulton B."/>
            <person name="Xu J."/>
            <person name="Minx P."/>
            <person name="Pepin K.H."/>
            <person name="Johnson M."/>
            <person name="Thiruvilangam P."/>
            <person name="Bhonagiri V."/>
            <person name="Nash W.E."/>
            <person name="Mardis E.R."/>
            <person name="Wilson R.K."/>
        </authorList>
    </citation>
    <scope>NUCLEOTIDE SEQUENCE [LARGE SCALE GENOMIC DNA]</scope>
    <source>
        <strain evidence="1 2">DSM 17136</strain>
    </source>
</reference>
<dbReference type="HOGENOM" id="CLU_2551321_0_0_10"/>
<gene>
    <name evidence="1" type="ORF">BACCOP_03750</name>
</gene>